<reference evidence="2 3" key="1">
    <citation type="submission" date="2018-02" db="EMBL/GenBank/DDBJ databases">
        <title>Solimicrobium silvestre gen. nov., sp. nov., isolated from alpine forest soil.</title>
        <authorList>
            <person name="Margesin R."/>
            <person name="Albuquerque L."/>
            <person name="Zhang D.-C."/>
            <person name="Froufe H.J.C."/>
            <person name="Severino R."/>
            <person name="Roxo I."/>
            <person name="Egas C."/>
            <person name="Da Costa M.S."/>
        </authorList>
    </citation>
    <scope>NUCLEOTIDE SEQUENCE [LARGE SCALE GENOMIC DNA]</scope>
    <source>
        <strain evidence="2 3">S20-91</strain>
    </source>
</reference>
<protein>
    <recommendedName>
        <fullName evidence="4">Secreted protein</fullName>
    </recommendedName>
</protein>
<keyword evidence="3" id="KW-1185">Reference proteome</keyword>
<name>A0A2S9GXT9_9BURK</name>
<feature type="signal peptide" evidence="1">
    <location>
        <begin position="1"/>
        <end position="23"/>
    </location>
</feature>
<evidence type="ECO:0000313" key="2">
    <source>
        <dbReference type="EMBL" id="PRC92520.1"/>
    </source>
</evidence>
<dbReference type="EMBL" id="PUGF01000013">
    <property type="protein sequence ID" value="PRC92520.1"/>
    <property type="molecule type" value="Genomic_DNA"/>
</dbReference>
<feature type="chain" id="PRO_5015690176" description="Secreted protein" evidence="1">
    <location>
        <begin position="24"/>
        <end position="138"/>
    </location>
</feature>
<organism evidence="2 3">
    <name type="scientific">Solimicrobium silvestre</name>
    <dbReference type="NCBI Taxonomy" id="2099400"/>
    <lineage>
        <taxon>Bacteria</taxon>
        <taxon>Pseudomonadati</taxon>
        <taxon>Pseudomonadota</taxon>
        <taxon>Betaproteobacteria</taxon>
        <taxon>Burkholderiales</taxon>
        <taxon>Oxalobacteraceae</taxon>
        <taxon>Solimicrobium</taxon>
    </lineage>
</organism>
<dbReference type="AlphaFoldDB" id="A0A2S9GXT9"/>
<evidence type="ECO:0000256" key="1">
    <source>
        <dbReference type="SAM" id="SignalP"/>
    </source>
</evidence>
<gene>
    <name evidence="2" type="ORF">S2091_2895</name>
</gene>
<accession>A0A2S9GXT9</accession>
<comment type="caution">
    <text evidence="2">The sequence shown here is derived from an EMBL/GenBank/DDBJ whole genome shotgun (WGS) entry which is preliminary data.</text>
</comment>
<proteinExistence type="predicted"/>
<evidence type="ECO:0000313" key="3">
    <source>
        <dbReference type="Proteomes" id="UP000237839"/>
    </source>
</evidence>
<sequence length="138" mass="14913">MNITMIKKKLLLLLAIIVFGNYAQPPDVPPKNIKMCWKGPTISYSVGDNEECPDTEIQCKKIGGHWLGDNGETGLGSGCNPPTHDVGKSCKKGSDCEGYCVPEKPASESSACVCSNVKLLYAGVQYCTEHGVTYRPPF</sequence>
<evidence type="ECO:0008006" key="4">
    <source>
        <dbReference type="Google" id="ProtNLM"/>
    </source>
</evidence>
<dbReference type="Proteomes" id="UP000237839">
    <property type="component" value="Unassembled WGS sequence"/>
</dbReference>
<keyword evidence="1" id="KW-0732">Signal</keyword>